<dbReference type="InterPro" id="IPR032816">
    <property type="entry name" value="VTT_dom"/>
</dbReference>
<feature type="transmembrane region" description="Helical" evidence="7">
    <location>
        <begin position="21"/>
        <end position="47"/>
    </location>
</feature>
<evidence type="ECO:0000256" key="6">
    <source>
        <dbReference type="ARBA" id="ARBA00023136"/>
    </source>
</evidence>
<evidence type="ECO:0000256" key="7">
    <source>
        <dbReference type="RuleBase" id="RU367016"/>
    </source>
</evidence>
<gene>
    <name evidence="9" type="ORF">KUI_1052</name>
</gene>
<accession>A0ABM5NB08</accession>
<evidence type="ECO:0000256" key="4">
    <source>
        <dbReference type="ARBA" id="ARBA00022692"/>
    </source>
</evidence>
<name>A0ABM5NB08_9BURK</name>
<dbReference type="InterPro" id="IPR032818">
    <property type="entry name" value="DedA-like"/>
</dbReference>
<dbReference type="PANTHER" id="PTHR30353">
    <property type="entry name" value="INNER MEMBRANE PROTEIN DEDA-RELATED"/>
    <property type="match status" value="1"/>
</dbReference>
<comment type="similarity">
    <text evidence="2 7">Belongs to the DedA family.</text>
</comment>
<comment type="subcellular location">
    <subcellularLocation>
        <location evidence="1 7">Cell membrane</location>
        <topology evidence="1 7">Multi-pass membrane protein</topology>
    </subcellularLocation>
</comment>
<evidence type="ECO:0000259" key="8">
    <source>
        <dbReference type="Pfam" id="PF09335"/>
    </source>
</evidence>
<dbReference type="RefSeq" id="WP_014840464.1">
    <property type="nucleotide sequence ID" value="NC_018108.1"/>
</dbReference>
<organism evidence="9 10">
    <name type="scientific">Taylorella equigenitalis ATCC 35865</name>
    <dbReference type="NCBI Taxonomy" id="743973"/>
    <lineage>
        <taxon>Bacteria</taxon>
        <taxon>Pseudomonadati</taxon>
        <taxon>Pseudomonadota</taxon>
        <taxon>Betaproteobacteria</taxon>
        <taxon>Burkholderiales</taxon>
        <taxon>Alcaligenaceae</taxon>
        <taxon>Taylorella</taxon>
    </lineage>
</organism>
<feature type="domain" description="VTT" evidence="8">
    <location>
        <begin position="39"/>
        <end position="163"/>
    </location>
</feature>
<keyword evidence="10" id="KW-1185">Reference proteome</keyword>
<feature type="transmembrane region" description="Helical" evidence="7">
    <location>
        <begin position="183"/>
        <end position="201"/>
    </location>
</feature>
<dbReference type="Proteomes" id="UP000003121">
    <property type="component" value="Chromosome"/>
</dbReference>
<dbReference type="Pfam" id="PF09335">
    <property type="entry name" value="VTT_dom"/>
    <property type="match status" value="1"/>
</dbReference>
<dbReference type="GeneID" id="79939258"/>
<feature type="transmembrane region" description="Helical" evidence="7">
    <location>
        <begin position="145"/>
        <end position="163"/>
    </location>
</feature>
<feature type="transmembrane region" description="Helical" evidence="7">
    <location>
        <begin position="62"/>
        <end position="84"/>
    </location>
</feature>
<evidence type="ECO:0000313" key="10">
    <source>
        <dbReference type="Proteomes" id="UP000003121"/>
    </source>
</evidence>
<evidence type="ECO:0000256" key="3">
    <source>
        <dbReference type="ARBA" id="ARBA00022475"/>
    </source>
</evidence>
<reference evidence="9 10" key="1">
    <citation type="journal article" date="2012" name="Vet. Microbiol.">
        <title>Comparative genomic analyses of the Taylorellae.</title>
        <authorList>
            <person name="Hauser H."/>
            <person name="Richter D.C."/>
            <person name="van Tonder A."/>
            <person name="Clark L."/>
            <person name="Preston A."/>
        </authorList>
    </citation>
    <scope>NUCLEOTIDE SEQUENCE [LARGE SCALE GENOMIC DNA]</scope>
    <source>
        <strain evidence="9 10">ATCC 35865</strain>
    </source>
</reference>
<sequence length="230" mass="25627">MHDFLMVAQEYISNHKEWAGVIIFLTCICEAQLVIGLFIPATALMLFTGGLIGLEILDPVEIVLWGVAGAIVGDAISFYIGRWLGWDITKKPRLARFRPMFVRAKMLFRKYGTMSVFLGRFMGPIRSTIPAIAGIMGLSQGRFQFANIISAIIWVPVMLSPGYFSAKASKHVVENSGSDIGTYLTYLTVILGVVLGIFLFWPSKKDNKTKAKILHSNLKSKEITDDFKKD</sequence>
<proteinExistence type="inferred from homology"/>
<keyword evidence="6 7" id="KW-0472">Membrane</keyword>
<evidence type="ECO:0000256" key="2">
    <source>
        <dbReference type="ARBA" id="ARBA00010792"/>
    </source>
</evidence>
<dbReference type="PANTHER" id="PTHR30353:SF15">
    <property type="entry name" value="INNER MEMBRANE PROTEIN YABI"/>
    <property type="match status" value="1"/>
</dbReference>
<evidence type="ECO:0000256" key="1">
    <source>
        <dbReference type="ARBA" id="ARBA00004651"/>
    </source>
</evidence>
<dbReference type="EMBL" id="CP003264">
    <property type="protein sequence ID" value="AFN36118.1"/>
    <property type="molecule type" value="Genomic_DNA"/>
</dbReference>
<keyword evidence="4 7" id="KW-0812">Transmembrane</keyword>
<protein>
    <submittedName>
        <fullName evidence="9">Membrane protein</fullName>
    </submittedName>
</protein>
<keyword evidence="3 7" id="KW-1003">Cell membrane</keyword>
<evidence type="ECO:0000256" key="5">
    <source>
        <dbReference type="ARBA" id="ARBA00022989"/>
    </source>
</evidence>
<evidence type="ECO:0000313" key="9">
    <source>
        <dbReference type="EMBL" id="AFN36118.1"/>
    </source>
</evidence>
<keyword evidence="5 7" id="KW-1133">Transmembrane helix</keyword>